<feature type="transmembrane region" description="Helical" evidence="1">
    <location>
        <begin position="59"/>
        <end position="76"/>
    </location>
</feature>
<dbReference type="Pfam" id="PF12822">
    <property type="entry name" value="ECF_trnsprt"/>
    <property type="match status" value="1"/>
</dbReference>
<sequence length="231" mass="25980">MQIRSKIVYAGLFIFMVGLLWLSLRYSDNYLLLSFGFVLISFLFIILRFEKRKMEARELVLLAVLAAIAAVGRIPFASIPSVQPTTFVIMISGLVFGAESGFMIGVIAALASNMILGQGPWTPWQMMAWGLVGLTAGLFNQSRLMSTLKGKIIFGIVWGFLFGWIMNLWSLLAIAQSGEALNIKSIYTYLASSVLFDFFHSISNVIFLVLFSKSWIKILTRFKRKYGLMEK</sequence>
<dbReference type="AlphaFoldDB" id="A0A9C7LBP4"/>
<evidence type="ECO:0000256" key="1">
    <source>
        <dbReference type="SAM" id="Phobius"/>
    </source>
</evidence>
<dbReference type="RefSeq" id="WP_230497016.1">
    <property type="nucleotide sequence ID" value="NZ_CAKJTG010000012.1"/>
</dbReference>
<evidence type="ECO:0000313" key="2">
    <source>
        <dbReference type="EMBL" id="CAG9608775.1"/>
    </source>
</evidence>
<reference evidence="2" key="1">
    <citation type="submission" date="2021-10" db="EMBL/GenBank/DDBJ databases">
        <authorList>
            <person name="Criscuolo A."/>
        </authorList>
    </citation>
    <scope>NUCLEOTIDE SEQUENCE</scope>
    <source>
        <strain evidence="2">CIP111885</strain>
    </source>
</reference>
<dbReference type="PIRSF" id="PIRSF037395">
    <property type="entry name" value="UCP037395_ABCper"/>
    <property type="match status" value="1"/>
</dbReference>
<feature type="transmembrane region" description="Helical" evidence="1">
    <location>
        <begin position="88"/>
        <end position="111"/>
    </location>
</feature>
<proteinExistence type="predicted"/>
<feature type="transmembrane region" description="Helical" evidence="1">
    <location>
        <begin position="7"/>
        <end position="24"/>
    </location>
</feature>
<evidence type="ECO:0000313" key="3">
    <source>
        <dbReference type="Proteomes" id="UP000789845"/>
    </source>
</evidence>
<accession>A0A9C7LBP4</accession>
<feature type="transmembrane region" description="Helical" evidence="1">
    <location>
        <begin position="152"/>
        <end position="174"/>
    </location>
</feature>
<dbReference type="Proteomes" id="UP000789845">
    <property type="component" value="Unassembled WGS sequence"/>
</dbReference>
<evidence type="ECO:0008006" key="4">
    <source>
        <dbReference type="Google" id="ProtNLM"/>
    </source>
</evidence>
<dbReference type="InterPro" id="IPR017196">
    <property type="entry name" value="ECF_substrate-spec_UCP037395"/>
</dbReference>
<feature type="transmembrane region" description="Helical" evidence="1">
    <location>
        <begin position="30"/>
        <end position="47"/>
    </location>
</feature>
<protein>
    <recommendedName>
        <fullName evidence="4">ECF transporter S component</fullName>
    </recommendedName>
</protein>
<comment type="caution">
    <text evidence="2">The sequence shown here is derived from an EMBL/GenBank/DDBJ whole genome shotgun (WGS) entry which is preliminary data.</text>
</comment>
<keyword evidence="1" id="KW-0472">Membrane</keyword>
<dbReference type="GO" id="GO:0022857">
    <property type="term" value="F:transmembrane transporter activity"/>
    <property type="evidence" value="ECO:0007669"/>
    <property type="project" value="InterPro"/>
</dbReference>
<dbReference type="Gene3D" id="1.10.1760.20">
    <property type="match status" value="1"/>
</dbReference>
<keyword evidence="3" id="KW-1185">Reference proteome</keyword>
<feature type="transmembrane region" description="Helical" evidence="1">
    <location>
        <begin position="186"/>
        <end position="211"/>
    </location>
</feature>
<gene>
    <name evidence="2" type="ORF">NEOCIP111885_02492</name>
</gene>
<dbReference type="EMBL" id="CAKJTG010000012">
    <property type="protein sequence ID" value="CAG9608775.1"/>
    <property type="molecule type" value="Genomic_DNA"/>
</dbReference>
<organism evidence="2 3">
    <name type="scientific">Pseudoneobacillus rhizosphaerae</name>
    <dbReference type="NCBI Taxonomy" id="2880968"/>
    <lineage>
        <taxon>Bacteria</taxon>
        <taxon>Bacillati</taxon>
        <taxon>Bacillota</taxon>
        <taxon>Bacilli</taxon>
        <taxon>Bacillales</taxon>
        <taxon>Bacillaceae</taxon>
        <taxon>Pseudoneobacillus</taxon>
    </lineage>
</organism>
<keyword evidence="1" id="KW-0812">Transmembrane</keyword>
<dbReference type="InterPro" id="IPR024529">
    <property type="entry name" value="ECF_trnsprt_substrate-spec"/>
</dbReference>
<name>A0A9C7LBP4_9BACI</name>
<keyword evidence="1" id="KW-1133">Transmembrane helix</keyword>